<dbReference type="InParanoid" id="G0MFG4"/>
<evidence type="ECO:0000313" key="3">
    <source>
        <dbReference type="Proteomes" id="UP000008068"/>
    </source>
</evidence>
<evidence type="ECO:0000259" key="1">
    <source>
        <dbReference type="PROSITE" id="PS50181"/>
    </source>
</evidence>
<protein>
    <recommendedName>
        <fullName evidence="1">F-box domain-containing protein</fullName>
    </recommendedName>
</protein>
<dbReference type="PROSITE" id="PS50181">
    <property type="entry name" value="FBOX"/>
    <property type="match status" value="1"/>
</dbReference>
<keyword evidence="3" id="KW-1185">Reference proteome</keyword>
<dbReference type="HOGENOM" id="CLU_863891_0_0_1"/>
<dbReference type="Proteomes" id="UP000008068">
    <property type="component" value="Unassembled WGS sequence"/>
</dbReference>
<reference evidence="3" key="1">
    <citation type="submission" date="2011-07" db="EMBL/GenBank/DDBJ databases">
        <authorList>
            <consortium name="Caenorhabditis brenneri Sequencing and Analysis Consortium"/>
            <person name="Wilson R.K."/>
        </authorList>
    </citation>
    <scope>NUCLEOTIDE SEQUENCE [LARGE SCALE GENOMIC DNA]</scope>
    <source>
        <strain evidence="3">PB2801</strain>
    </source>
</reference>
<sequence>MTIPLLRLPLLASTKIIKYIDVKYLIFLIQLSTRAKTLVKLSEVHIELTVFQSSIQFQKLAGQGMVGRLEFSDSSEKPEDIPFKPPPQSIFDTKIQYQIRAFKKMMEDFVEFFKVCSVSFDLKSACSYTSLCFLEHAKGLGLKFTTAQVAIGGANPGVYRSLLDVCSNASQLLVLFDTEEAFTFNGFNEYRTHKLRFAVKNRCFNWFTVDHMCALINCSVVSVEELNWSNEDYNRFLKFWMASDGKLKSCTLWACRASIIPWFVLDGINHRQIRYSTYEIQRADGVKAEVVLSFSSCTLKVIDA</sequence>
<evidence type="ECO:0000313" key="2">
    <source>
        <dbReference type="EMBL" id="EGT54391.1"/>
    </source>
</evidence>
<feature type="domain" description="F-box" evidence="1">
    <location>
        <begin position="2"/>
        <end position="48"/>
    </location>
</feature>
<name>G0MFG4_CAEBE</name>
<dbReference type="PANTHER" id="PTHR21503">
    <property type="entry name" value="F-BOX-CONTAINING HYPOTHETICAL PROTEIN C.ELEGANS"/>
    <property type="match status" value="1"/>
</dbReference>
<proteinExistence type="predicted"/>
<accession>G0MFG4</accession>
<dbReference type="InterPro" id="IPR012885">
    <property type="entry name" value="F-box_Sdz-33"/>
</dbReference>
<organism evidence="3">
    <name type="scientific">Caenorhabditis brenneri</name>
    <name type="common">Nematode worm</name>
    <dbReference type="NCBI Taxonomy" id="135651"/>
    <lineage>
        <taxon>Eukaryota</taxon>
        <taxon>Metazoa</taxon>
        <taxon>Ecdysozoa</taxon>
        <taxon>Nematoda</taxon>
        <taxon>Chromadorea</taxon>
        <taxon>Rhabditida</taxon>
        <taxon>Rhabditina</taxon>
        <taxon>Rhabditomorpha</taxon>
        <taxon>Rhabditoidea</taxon>
        <taxon>Rhabditidae</taxon>
        <taxon>Peloderinae</taxon>
        <taxon>Caenorhabditis</taxon>
    </lineage>
</organism>
<dbReference type="Pfam" id="PF07735">
    <property type="entry name" value="FBA_2"/>
    <property type="match status" value="1"/>
</dbReference>
<dbReference type="AlphaFoldDB" id="G0MFG4"/>
<dbReference type="EMBL" id="GL379792">
    <property type="protein sequence ID" value="EGT54391.1"/>
    <property type="molecule type" value="Genomic_DNA"/>
</dbReference>
<dbReference type="InterPro" id="IPR001810">
    <property type="entry name" value="F-box_dom"/>
</dbReference>
<gene>
    <name evidence="2" type="ORF">CAEBREN_03552</name>
</gene>